<name>A0A383B8A2_9ZZZZ</name>
<organism evidence="1">
    <name type="scientific">marine metagenome</name>
    <dbReference type="NCBI Taxonomy" id="408172"/>
    <lineage>
        <taxon>unclassified sequences</taxon>
        <taxon>metagenomes</taxon>
        <taxon>ecological metagenomes</taxon>
    </lineage>
</organism>
<protein>
    <submittedName>
        <fullName evidence="1">Uncharacterized protein</fullName>
    </submittedName>
</protein>
<accession>A0A383B8A2</accession>
<evidence type="ECO:0000313" key="1">
    <source>
        <dbReference type="EMBL" id="SVE15979.1"/>
    </source>
</evidence>
<proteinExistence type="predicted"/>
<dbReference type="EMBL" id="UINC01198151">
    <property type="protein sequence ID" value="SVE15979.1"/>
    <property type="molecule type" value="Genomic_DNA"/>
</dbReference>
<reference evidence="1" key="1">
    <citation type="submission" date="2018-05" db="EMBL/GenBank/DDBJ databases">
        <authorList>
            <person name="Lanie J.A."/>
            <person name="Ng W.-L."/>
            <person name="Kazmierczak K.M."/>
            <person name="Andrzejewski T.M."/>
            <person name="Davidsen T.M."/>
            <person name="Wayne K.J."/>
            <person name="Tettelin H."/>
            <person name="Glass J.I."/>
            <person name="Rusch D."/>
            <person name="Podicherti R."/>
            <person name="Tsui H.-C.T."/>
            <person name="Winkler M.E."/>
        </authorList>
    </citation>
    <scope>NUCLEOTIDE SEQUENCE</scope>
</reference>
<gene>
    <name evidence="1" type="ORF">METZ01_LOCUS468833</name>
</gene>
<dbReference type="AlphaFoldDB" id="A0A383B8A2"/>
<sequence length="34" mass="3480">MARLGGDDRADIAFYGGEDLGRIADIKIDGALGG</sequence>